<feature type="compositionally biased region" description="Low complexity" evidence="1">
    <location>
        <begin position="575"/>
        <end position="586"/>
    </location>
</feature>
<evidence type="ECO:0000313" key="4">
    <source>
        <dbReference type="RefSeq" id="XP_035688709.1"/>
    </source>
</evidence>
<keyword evidence="3" id="KW-1185">Reference proteome</keyword>
<dbReference type="OrthoDB" id="416119at2759"/>
<reference evidence="4" key="2">
    <citation type="submission" date="2025-08" db="UniProtKB">
        <authorList>
            <consortium name="RefSeq"/>
        </authorList>
    </citation>
    <scope>IDENTIFICATION</scope>
    <source>
        <strain evidence="4">S238N-H82</strain>
        <tissue evidence="4">Testes</tissue>
    </source>
</reference>
<dbReference type="OMA" id="FIPRTIQ"/>
<sequence>MIDNVADEIQEEESSKVDQFRLISLLSVEGKIFFKIVAQRLIKYLLDNQYIDTSVQKGGVPGVPGCLEHTGVVTQLIREAKENRGDLAVLWLDLANAYGSIPHKLVETALTRHHVPESIQNLILDYYSNFWLRAGSSTATSAWQRLEKGIITGCTISVPLFALAMNMIVKGAEAGCRGPVSRSGTRQPPIRAFMDDLTVMTATVPVCRWLLQGLERLITWARMSFKPAKSRSLVLKKGKVAERFRFTLGGTQILTVSEKPVKSLGKVFSSSLKDTASVQQTRSDLTTWLEGIDKTGLPGSFKAWMFQHGVLPRVLWPLLVYEVPMTMVEQLERTISRFLRKWLGLPRSLSNIALYGRSTKLQLSLSGLTEEFKVTRAREVLMYRDSSDSKVSSAGIHVRTGRKWKAQEAVDQAEARLRHSVLVGSVAVGRAGLGSCPKPRYDKVSGKEKRQKIQDEIRAGEEEDRRCRMVGMRKQGAWTRWEHADSRKVTWPELCRAEPSRIKFLISSVYDVLPSPANLHVWGLAETPSCQLCQRRGTLEHILSCCPKALGEGRYRWRHDQVLRVLADTVSNAIQSSRSQQPPKKSIVFNRAGEKTRQQPTSAGGLLSTARDWQLLVDLGRQLKFPEHIVATSLRPDMVLVSESTRQVVLLELTVPWEERISEANERKRAKYAELVVQSQSNGWRARCVPVEVGCRGFAGQSLAYVLKLLGVRGFRLRKSIRDILEAAEKASRWLWFRRGNRGSHTDTGRGMINLGWVARVRVYGD</sequence>
<evidence type="ECO:0000259" key="2">
    <source>
        <dbReference type="PROSITE" id="PS50878"/>
    </source>
</evidence>
<evidence type="ECO:0000256" key="1">
    <source>
        <dbReference type="SAM" id="MobiDB-lite"/>
    </source>
</evidence>
<accession>A0A9J7LV33</accession>
<gene>
    <name evidence="4" type="primary">LOC118424272</name>
</gene>
<dbReference type="InterPro" id="IPR000477">
    <property type="entry name" value="RT_dom"/>
</dbReference>
<dbReference type="Proteomes" id="UP000001554">
    <property type="component" value="Chromosome 10"/>
</dbReference>
<evidence type="ECO:0000313" key="3">
    <source>
        <dbReference type="Proteomes" id="UP000001554"/>
    </source>
</evidence>
<dbReference type="AlphaFoldDB" id="A0A9J7LV33"/>
<name>A0A9J7LV33_BRAFL</name>
<dbReference type="CDD" id="cd01650">
    <property type="entry name" value="RT_nLTR_like"/>
    <property type="match status" value="1"/>
</dbReference>
<dbReference type="RefSeq" id="XP_035688709.1">
    <property type="nucleotide sequence ID" value="XM_035832816.1"/>
</dbReference>
<reference evidence="3" key="1">
    <citation type="journal article" date="2020" name="Nat. Ecol. Evol.">
        <title>Deeply conserved synteny resolves early events in vertebrate evolution.</title>
        <authorList>
            <person name="Simakov O."/>
            <person name="Marletaz F."/>
            <person name="Yue J.X."/>
            <person name="O'Connell B."/>
            <person name="Jenkins J."/>
            <person name="Brandt A."/>
            <person name="Calef R."/>
            <person name="Tung C.H."/>
            <person name="Huang T.K."/>
            <person name="Schmutz J."/>
            <person name="Satoh N."/>
            <person name="Yu J.K."/>
            <person name="Putnam N.H."/>
            <person name="Green R.E."/>
            <person name="Rokhsar D.S."/>
        </authorList>
    </citation>
    <scope>NUCLEOTIDE SEQUENCE [LARGE SCALE GENOMIC DNA]</scope>
    <source>
        <strain evidence="3">S238N-H82</strain>
    </source>
</reference>
<feature type="region of interest" description="Disordered" evidence="1">
    <location>
        <begin position="574"/>
        <end position="604"/>
    </location>
</feature>
<dbReference type="Pfam" id="PF00078">
    <property type="entry name" value="RVT_1"/>
    <property type="match status" value="1"/>
</dbReference>
<dbReference type="GeneID" id="118424272"/>
<protein>
    <submittedName>
        <fullName evidence="4">LOW QUALITY PROTEIN: uncharacterized protein LOC118424272</fullName>
    </submittedName>
</protein>
<organism evidence="3 4">
    <name type="scientific">Branchiostoma floridae</name>
    <name type="common">Florida lancelet</name>
    <name type="synonym">Amphioxus</name>
    <dbReference type="NCBI Taxonomy" id="7739"/>
    <lineage>
        <taxon>Eukaryota</taxon>
        <taxon>Metazoa</taxon>
        <taxon>Chordata</taxon>
        <taxon>Cephalochordata</taxon>
        <taxon>Leptocardii</taxon>
        <taxon>Amphioxiformes</taxon>
        <taxon>Branchiostomatidae</taxon>
        <taxon>Branchiostoma</taxon>
    </lineage>
</organism>
<feature type="domain" description="Reverse transcriptase" evidence="2">
    <location>
        <begin position="1"/>
        <end position="253"/>
    </location>
</feature>
<dbReference type="PROSITE" id="PS50878">
    <property type="entry name" value="RT_POL"/>
    <property type="match status" value="1"/>
</dbReference>
<proteinExistence type="predicted"/>
<dbReference type="KEGG" id="bfo:118424272"/>
<dbReference type="PANTHER" id="PTHR19446">
    <property type="entry name" value="REVERSE TRANSCRIPTASES"/>
    <property type="match status" value="1"/>
</dbReference>